<evidence type="ECO:0000313" key="1">
    <source>
        <dbReference type="EMBL" id="KAF5807402.1"/>
    </source>
</evidence>
<name>A0A9K3J2Y8_HELAN</name>
<protein>
    <submittedName>
        <fullName evidence="1">Uncharacterized protein</fullName>
    </submittedName>
</protein>
<reference evidence="1" key="2">
    <citation type="submission" date="2020-06" db="EMBL/GenBank/DDBJ databases">
        <title>Helianthus annuus Genome sequencing and assembly Release 2.</title>
        <authorList>
            <person name="Gouzy J."/>
            <person name="Langlade N."/>
            <person name="Munos S."/>
        </authorList>
    </citation>
    <scope>NUCLEOTIDE SEQUENCE</scope>
    <source>
        <tissue evidence="1">Leaves</tissue>
    </source>
</reference>
<proteinExistence type="predicted"/>
<dbReference type="Gramene" id="mRNA:HanXRQr2_Chr05g0233251">
    <property type="protein sequence ID" value="CDS:HanXRQr2_Chr05g0233251.1"/>
    <property type="gene ID" value="HanXRQr2_Chr05g0233251"/>
</dbReference>
<reference evidence="1" key="1">
    <citation type="journal article" date="2017" name="Nature">
        <title>The sunflower genome provides insights into oil metabolism, flowering and Asterid evolution.</title>
        <authorList>
            <person name="Badouin H."/>
            <person name="Gouzy J."/>
            <person name="Grassa C.J."/>
            <person name="Murat F."/>
            <person name="Staton S.E."/>
            <person name="Cottret L."/>
            <person name="Lelandais-Briere C."/>
            <person name="Owens G.L."/>
            <person name="Carrere S."/>
            <person name="Mayjonade B."/>
            <person name="Legrand L."/>
            <person name="Gill N."/>
            <person name="Kane N.C."/>
            <person name="Bowers J.E."/>
            <person name="Hubner S."/>
            <person name="Bellec A."/>
            <person name="Berard A."/>
            <person name="Berges H."/>
            <person name="Blanchet N."/>
            <person name="Boniface M.C."/>
            <person name="Brunel D."/>
            <person name="Catrice O."/>
            <person name="Chaidir N."/>
            <person name="Claudel C."/>
            <person name="Donnadieu C."/>
            <person name="Faraut T."/>
            <person name="Fievet G."/>
            <person name="Helmstetter N."/>
            <person name="King M."/>
            <person name="Knapp S.J."/>
            <person name="Lai Z."/>
            <person name="Le Paslier M.C."/>
            <person name="Lippi Y."/>
            <person name="Lorenzon L."/>
            <person name="Mandel J.R."/>
            <person name="Marage G."/>
            <person name="Marchand G."/>
            <person name="Marquand E."/>
            <person name="Bret-Mestries E."/>
            <person name="Morien E."/>
            <person name="Nambeesan S."/>
            <person name="Nguyen T."/>
            <person name="Pegot-Espagnet P."/>
            <person name="Pouilly N."/>
            <person name="Raftis F."/>
            <person name="Sallet E."/>
            <person name="Schiex T."/>
            <person name="Thomas J."/>
            <person name="Vandecasteele C."/>
            <person name="Vares D."/>
            <person name="Vear F."/>
            <person name="Vautrin S."/>
            <person name="Crespi M."/>
            <person name="Mangin B."/>
            <person name="Burke J.M."/>
            <person name="Salse J."/>
            <person name="Munos S."/>
            <person name="Vincourt P."/>
            <person name="Rieseberg L.H."/>
            <person name="Langlade N.B."/>
        </authorList>
    </citation>
    <scope>NUCLEOTIDE SEQUENCE</scope>
    <source>
        <tissue evidence="1">Leaves</tissue>
    </source>
</reference>
<evidence type="ECO:0000313" key="2">
    <source>
        <dbReference type="Proteomes" id="UP000215914"/>
    </source>
</evidence>
<dbReference type="AlphaFoldDB" id="A0A9K3J2Y8"/>
<comment type="caution">
    <text evidence="1">The sequence shown here is derived from an EMBL/GenBank/DDBJ whole genome shotgun (WGS) entry which is preliminary data.</text>
</comment>
<dbReference type="EMBL" id="MNCJ02000320">
    <property type="protein sequence ID" value="KAF5807402.1"/>
    <property type="molecule type" value="Genomic_DNA"/>
</dbReference>
<gene>
    <name evidence="1" type="ORF">HanXRQr2_Chr05g0233251</name>
</gene>
<organism evidence="1 2">
    <name type="scientific">Helianthus annuus</name>
    <name type="common">Common sunflower</name>
    <dbReference type="NCBI Taxonomy" id="4232"/>
    <lineage>
        <taxon>Eukaryota</taxon>
        <taxon>Viridiplantae</taxon>
        <taxon>Streptophyta</taxon>
        <taxon>Embryophyta</taxon>
        <taxon>Tracheophyta</taxon>
        <taxon>Spermatophyta</taxon>
        <taxon>Magnoliopsida</taxon>
        <taxon>eudicotyledons</taxon>
        <taxon>Gunneridae</taxon>
        <taxon>Pentapetalae</taxon>
        <taxon>asterids</taxon>
        <taxon>campanulids</taxon>
        <taxon>Asterales</taxon>
        <taxon>Asteraceae</taxon>
        <taxon>Asteroideae</taxon>
        <taxon>Heliantheae alliance</taxon>
        <taxon>Heliantheae</taxon>
        <taxon>Helianthus</taxon>
    </lineage>
</organism>
<sequence>MIPCHDFFEHSSSIKSARFGSGFNTFITDSLTDGSVITGFKVPVRISWHKRLQCFSKNRIA</sequence>
<keyword evidence="2" id="KW-1185">Reference proteome</keyword>
<accession>A0A9K3J2Y8</accession>
<dbReference type="Proteomes" id="UP000215914">
    <property type="component" value="Unassembled WGS sequence"/>
</dbReference>